<proteinExistence type="predicted"/>
<dbReference type="Proteomes" id="UP000886520">
    <property type="component" value="Chromosome 17"/>
</dbReference>
<dbReference type="OrthoDB" id="2016221at2759"/>
<comment type="caution">
    <text evidence="3">The sequence shown here is derived from an EMBL/GenBank/DDBJ whole genome shotgun (WGS) entry which is preliminary data.</text>
</comment>
<keyword evidence="2" id="KW-0472">Membrane</keyword>
<keyword evidence="2" id="KW-0812">Transmembrane</keyword>
<protein>
    <submittedName>
        <fullName evidence="3">Uncharacterized protein</fullName>
    </submittedName>
</protein>
<dbReference type="GO" id="GO:0009507">
    <property type="term" value="C:chloroplast"/>
    <property type="evidence" value="ECO:0007669"/>
    <property type="project" value="TreeGrafter"/>
</dbReference>
<keyword evidence="4" id="KW-1185">Reference proteome</keyword>
<dbReference type="EMBL" id="JABFUD020000017">
    <property type="protein sequence ID" value="KAI5067106.1"/>
    <property type="molecule type" value="Genomic_DNA"/>
</dbReference>
<feature type="region of interest" description="Disordered" evidence="1">
    <location>
        <begin position="48"/>
        <end position="69"/>
    </location>
</feature>
<name>A0A9D4ZBZ1_ADICA</name>
<keyword evidence="2" id="KW-1133">Transmembrane helix</keyword>
<accession>A0A9D4ZBZ1</accession>
<organism evidence="3 4">
    <name type="scientific">Adiantum capillus-veneris</name>
    <name type="common">Maidenhair fern</name>
    <dbReference type="NCBI Taxonomy" id="13818"/>
    <lineage>
        <taxon>Eukaryota</taxon>
        <taxon>Viridiplantae</taxon>
        <taxon>Streptophyta</taxon>
        <taxon>Embryophyta</taxon>
        <taxon>Tracheophyta</taxon>
        <taxon>Polypodiopsida</taxon>
        <taxon>Polypodiidae</taxon>
        <taxon>Polypodiales</taxon>
        <taxon>Pteridineae</taxon>
        <taxon>Pteridaceae</taxon>
        <taxon>Vittarioideae</taxon>
        <taxon>Adiantum</taxon>
    </lineage>
</organism>
<evidence type="ECO:0000313" key="4">
    <source>
        <dbReference type="Proteomes" id="UP000886520"/>
    </source>
</evidence>
<gene>
    <name evidence="3" type="ORF">GOP47_0017634</name>
</gene>
<dbReference type="PANTHER" id="PTHR36334:SF1">
    <property type="entry name" value="PROTEIN, PUTATIVE (DUF2358)-RELATED"/>
    <property type="match status" value="1"/>
</dbReference>
<dbReference type="PANTHER" id="PTHR36334">
    <property type="entry name" value="PROTEIN, PUTATIVE (DUF2358)-RELATED"/>
    <property type="match status" value="1"/>
</dbReference>
<feature type="transmembrane region" description="Helical" evidence="2">
    <location>
        <begin position="283"/>
        <end position="300"/>
    </location>
</feature>
<dbReference type="AlphaFoldDB" id="A0A9D4ZBZ1"/>
<evidence type="ECO:0000256" key="2">
    <source>
        <dbReference type="SAM" id="Phobius"/>
    </source>
</evidence>
<evidence type="ECO:0000313" key="3">
    <source>
        <dbReference type="EMBL" id="KAI5067106.1"/>
    </source>
</evidence>
<sequence>MAISLANNVCAFVAPSSKCSSSPRSAGFVENRRRWCRGWRPTRDARNLGVRVESPSDGRDSSSSVAVTTAERSEADRLVDGMSFGELCDEFQCISSPAVEATARQLARDILELREGNRALGTFAISVKYKDPLRSFTGRDKYKRPSWIAGALDKPSVAVREMVMQSTSVLIIKWVLRGKPKIPGPELVLAINDTFTLNQISGQVVEHVQEWDLSRSSPIAQAYFWASRLAYSSVESGKDASEAVQGVSKLLEKNKDGDKETYYRDPTDPTKFFQIDENPQRDIYQIGLFIALIYLLVQFLKATL</sequence>
<evidence type="ECO:0000256" key="1">
    <source>
        <dbReference type="SAM" id="MobiDB-lite"/>
    </source>
</evidence>
<reference evidence="3" key="1">
    <citation type="submission" date="2021-01" db="EMBL/GenBank/DDBJ databases">
        <title>Adiantum capillus-veneris genome.</title>
        <authorList>
            <person name="Fang Y."/>
            <person name="Liao Q."/>
        </authorList>
    </citation>
    <scope>NUCLEOTIDE SEQUENCE</scope>
    <source>
        <strain evidence="3">H3</strain>
        <tissue evidence="3">Leaf</tissue>
    </source>
</reference>